<dbReference type="AlphaFoldDB" id="A0A090RWN1"/>
<reference evidence="1 2" key="2">
    <citation type="submission" date="2014-09" db="EMBL/GenBank/DDBJ databases">
        <authorList>
            <consortium name="NBRP consortium"/>
            <person name="Sawabe T."/>
            <person name="Meirelles P."/>
            <person name="Nakanishi M."/>
            <person name="Sayaka M."/>
            <person name="Hattori M."/>
            <person name="Ohkuma M."/>
        </authorList>
    </citation>
    <scope>NUCLEOTIDE SEQUENCE [LARGE SCALE GENOMIC DNA]</scope>
    <source>
        <strain evidence="2">JCM19235</strain>
    </source>
</reference>
<keyword evidence="2" id="KW-1185">Reference proteome</keyword>
<name>A0A090RWN1_9VIBR</name>
<evidence type="ECO:0000313" key="2">
    <source>
        <dbReference type="Proteomes" id="UP000029228"/>
    </source>
</evidence>
<dbReference type="EMBL" id="BBMR01000003">
    <property type="protein sequence ID" value="GAL18958.1"/>
    <property type="molecule type" value="Genomic_DNA"/>
</dbReference>
<sequence>MGLALTIFTNIGDNGVELASYQAPSSSHVLDVWDKIPRAKEVTLHYLVLLEGNDHIDSKFIDAKYVGQLLEIWGNFDSFYQEFQEG</sequence>
<organism evidence="1 2">
    <name type="scientific">Vibrio maritimus</name>
    <dbReference type="NCBI Taxonomy" id="990268"/>
    <lineage>
        <taxon>Bacteria</taxon>
        <taxon>Pseudomonadati</taxon>
        <taxon>Pseudomonadota</taxon>
        <taxon>Gammaproteobacteria</taxon>
        <taxon>Vibrionales</taxon>
        <taxon>Vibrionaceae</taxon>
        <taxon>Vibrio</taxon>
    </lineage>
</organism>
<accession>A0A090RWN1</accession>
<protein>
    <submittedName>
        <fullName evidence="1">Uncharacterized protein</fullName>
    </submittedName>
</protein>
<gene>
    <name evidence="1" type="ORF">JCM19235_2381</name>
</gene>
<evidence type="ECO:0000313" key="1">
    <source>
        <dbReference type="EMBL" id="GAL18958.1"/>
    </source>
</evidence>
<reference evidence="1 2" key="1">
    <citation type="submission" date="2014-09" db="EMBL/GenBank/DDBJ databases">
        <title>Vibrio maritimus JCM 19235. (C45) whole genome shotgun sequence.</title>
        <authorList>
            <person name="Sawabe T."/>
            <person name="Meirelles P."/>
            <person name="Nakanishi M."/>
            <person name="Sayaka M."/>
            <person name="Hattori M."/>
            <person name="Ohkuma M."/>
        </authorList>
    </citation>
    <scope>NUCLEOTIDE SEQUENCE [LARGE SCALE GENOMIC DNA]</scope>
    <source>
        <strain evidence="2">JCM19235</strain>
    </source>
</reference>
<dbReference type="OrthoDB" id="5876950at2"/>
<dbReference type="Proteomes" id="UP000029228">
    <property type="component" value="Unassembled WGS sequence"/>
</dbReference>
<comment type="caution">
    <text evidence="1">The sequence shown here is derived from an EMBL/GenBank/DDBJ whole genome shotgun (WGS) entry which is preliminary data.</text>
</comment>
<proteinExistence type="predicted"/>